<dbReference type="Gene3D" id="1.10.357.10">
    <property type="entry name" value="Tetracycline Repressor, domain 2"/>
    <property type="match status" value="1"/>
</dbReference>
<organism evidence="4 5">
    <name type="scientific">Sanguibacter suaedae</name>
    <dbReference type="NCBI Taxonomy" id="2795737"/>
    <lineage>
        <taxon>Bacteria</taxon>
        <taxon>Bacillati</taxon>
        <taxon>Actinomycetota</taxon>
        <taxon>Actinomycetes</taxon>
        <taxon>Micrococcales</taxon>
        <taxon>Sanguibacteraceae</taxon>
        <taxon>Sanguibacter</taxon>
    </lineage>
</organism>
<evidence type="ECO:0000313" key="4">
    <source>
        <dbReference type="EMBL" id="MBI9114522.1"/>
    </source>
</evidence>
<evidence type="ECO:0000256" key="1">
    <source>
        <dbReference type="ARBA" id="ARBA00023125"/>
    </source>
</evidence>
<dbReference type="PROSITE" id="PS50977">
    <property type="entry name" value="HTH_TETR_2"/>
    <property type="match status" value="1"/>
</dbReference>
<evidence type="ECO:0000256" key="2">
    <source>
        <dbReference type="PROSITE-ProRule" id="PRU00335"/>
    </source>
</evidence>
<proteinExistence type="predicted"/>
<dbReference type="InterPro" id="IPR009057">
    <property type="entry name" value="Homeodomain-like_sf"/>
</dbReference>
<accession>A0A934M6Q8</accession>
<reference evidence="4" key="1">
    <citation type="submission" date="2020-12" db="EMBL/GenBank/DDBJ databases">
        <title>Sanguibacter suaedae sp. nov., isolated from Suaeda aralocaspica.</title>
        <authorList>
            <person name="Ma Q."/>
        </authorList>
    </citation>
    <scope>NUCLEOTIDE SEQUENCE</scope>
    <source>
        <strain evidence="4">YZGR15</strain>
    </source>
</reference>
<dbReference type="SUPFAM" id="SSF48498">
    <property type="entry name" value="Tetracyclin repressor-like, C-terminal domain"/>
    <property type="match status" value="1"/>
</dbReference>
<gene>
    <name evidence="4" type="ORF">JAV76_05790</name>
</gene>
<comment type="caution">
    <text evidence="4">The sequence shown here is derived from an EMBL/GenBank/DDBJ whole genome shotgun (WGS) entry which is preliminary data.</text>
</comment>
<dbReference type="RefSeq" id="WP_198733093.1">
    <property type="nucleotide sequence ID" value="NZ_JAEINH010000004.1"/>
</dbReference>
<sequence length="198" mass="21688">MGWTLEERRDRIVVAALQLAADQGTEHVNLRAAAHSAGISWDGAREIFEDHADLLRAMSRTVTAQNMDVASLRIDGEGPFPEILEGILLQLWGALSARRDHQIVSYELALVALRRTFLRSLATEQHEQARGTAGEVLVAVAEAHGVRWTTGTDDLARLAATFLEGLSITWVVDHDDAAAGRQVRLLAQFLAGHAQPDR</sequence>
<evidence type="ECO:0000313" key="5">
    <source>
        <dbReference type="Proteomes" id="UP000602087"/>
    </source>
</evidence>
<feature type="domain" description="HTH tetR-type" evidence="3">
    <location>
        <begin position="6"/>
        <end position="66"/>
    </location>
</feature>
<keyword evidence="5" id="KW-1185">Reference proteome</keyword>
<protein>
    <recommendedName>
        <fullName evidence="3">HTH tetR-type domain-containing protein</fullName>
    </recommendedName>
</protein>
<evidence type="ECO:0000259" key="3">
    <source>
        <dbReference type="PROSITE" id="PS50977"/>
    </source>
</evidence>
<dbReference type="AlphaFoldDB" id="A0A934M6Q8"/>
<name>A0A934M6Q8_9MICO</name>
<dbReference type="InterPro" id="IPR001647">
    <property type="entry name" value="HTH_TetR"/>
</dbReference>
<dbReference type="SUPFAM" id="SSF46689">
    <property type="entry name" value="Homeodomain-like"/>
    <property type="match status" value="1"/>
</dbReference>
<dbReference type="EMBL" id="JAEINH010000004">
    <property type="protein sequence ID" value="MBI9114522.1"/>
    <property type="molecule type" value="Genomic_DNA"/>
</dbReference>
<feature type="DNA-binding region" description="H-T-H motif" evidence="2">
    <location>
        <begin position="29"/>
        <end position="48"/>
    </location>
</feature>
<dbReference type="GO" id="GO:0003677">
    <property type="term" value="F:DNA binding"/>
    <property type="evidence" value="ECO:0007669"/>
    <property type="project" value="UniProtKB-UniRule"/>
</dbReference>
<dbReference type="Proteomes" id="UP000602087">
    <property type="component" value="Unassembled WGS sequence"/>
</dbReference>
<dbReference type="InterPro" id="IPR036271">
    <property type="entry name" value="Tet_transcr_reg_TetR-rel_C_sf"/>
</dbReference>
<keyword evidence="1 2" id="KW-0238">DNA-binding</keyword>